<dbReference type="NCBIfam" id="TIGR00252">
    <property type="entry name" value="YraN family protein"/>
    <property type="match status" value="1"/>
</dbReference>
<reference evidence="4" key="1">
    <citation type="journal article" date="2019" name="Int. J. Syst. Evol. Microbiol.">
        <title>The Global Catalogue of Microorganisms (GCM) 10K type strain sequencing project: providing services to taxonomists for standard genome sequencing and annotation.</title>
        <authorList>
            <consortium name="The Broad Institute Genomics Platform"/>
            <consortium name="The Broad Institute Genome Sequencing Center for Infectious Disease"/>
            <person name="Wu L."/>
            <person name="Ma J."/>
        </authorList>
    </citation>
    <scope>NUCLEOTIDE SEQUENCE [LARGE SCALE GENOMIC DNA]</scope>
    <source>
        <strain evidence="4">IBRC 10765</strain>
    </source>
</reference>
<evidence type="ECO:0000313" key="4">
    <source>
        <dbReference type="Proteomes" id="UP001595617"/>
    </source>
</evidence>
<keyword evidence="4" id="KW-1185">Reference proteome</keyword>
<dbReference type="InterPro" id="IPR003509">
    <property type="entry name" value="UPF0102_YraN-like"/>
</dbReference>
<comment type="similarity">
    <text evidence="1 2">Belongs to the UPF0102 family.</text>
</comment>
<dbReference type="RefSeq" id="WP_380694461.1">
    <property type="nucleotide sequence ID" value="NZ_JBHRYR010000002.1"/>
</dbReference>
<dbReference type="PANTHER" id="PTHR34039">
    <property type="entry name" value="UPF0102 PROTEIN YRAN"/>
    <property type="match status" value="1"/>
</dbReference>
<accession>A0ABV7ZV02</accession>
<dbReference type="PANTHER" id="PTHR34039:SF1">
    <property type="entry name" value="UPF0102 PROTEIN YRAN"/>
    <property type="match status" value="1"/>
</dbReference>
<dbReference type="InterPro" id="IPR011856">
    <property type="entry name" value="tRNA_endonuc-like_dom_sf"/>
</dbReference>
<dbReference type="EMBL" id="JBHRYR010000002">
    <property type="protein sequence ID" value="MFC3852383.1"/>
    <property type="molecule type" value="Genomic_DNA"/>
</dbReference>
<proteinExistence type="inferred from homology"/>
<dbReference type="Gene3D" id="3.40.1350.10">
    <property type="match status" value="1"/>
</dbReference>
<evidence type="ECO:0000256" key="1">
    <source>
        <dbReference type="ARBA" id="ARBA00006738"/>
    </source>
</evidence>
<gene>
    <name evidence="3" type="ORF">ACFOOG_06000</name>
</gene>
<dbReference type="Pfam" id="PF02021">
    <property type="entry name" value="UPF0102"/>
    <property type="match status" value="1"/>
</dbReference>
<dbReference type="CDD" id="cd20736">
    <property type="entry name" value="PoNe_Nuclease"/>
    <property type="match status" value="1"/>
</dbReference>
<dbReference type="Proteomes" id="UP001595617">
    <property type="component" value="Unassembled WGS sequence"/>
</dbReference>
<name>A0ABV7ZV02_9GAMM</name>
<dbReference type="SUPFAM" id="SSF52980">
    <property type="entry name" value="Restriction endonuclease-like"/>
    <property type="match status" value="1"/>
</dbReference>
<comment type="caution">
    <text evidence="3">The sequence shown here is derived from an EMBL/GenBank/DDBJ whole genome shotgun (WGS) entry which is preliminary data.</text>
</comment>
<sequence length="113" mass="12670">MSLVIGNDAETAAMEYLQAQGLSLVARNVHCRWGELDLIMQDQQALVFVEVKARTSERFGGGLGALTYGKQQKLRRAAQWYLARQTNPNMACRFDVVTLGLSDQSCTWIRNAF</sequence>
<organism evidence="3 4">
    <name type="scientific">Saccharospirillum mangrovi</name>
    <dbReference type="NCBI Taxonomy" id="2161747"/>
    <lineage>
        <taxon>Bacteria</taxon>
        <taxon>Pseudomonadati</taxon>
        <taxon>Pseudomonadota</taxon>
        <taxon>Gammaproteobacteria</taxon>
        <taxon>Oceanospirillales</taxon>
        <taxon>Saccharospirillaceae</taxon>
        <taxon>Saccharospirillum</taxon>
    </lineage>
</organism>
<dbReference type="HAMAP" id="MF_00048">
    <property type="entry name" value="UPF0102"/>
    <property type="match status" value="1"/>
</dbReference>
<dbReference type="InterPro" id="IPR011335">
    <property type="entry name" value="Restrct_endonuc-II-like"/>
</dbReference>
<evidence type="ECO:0000313" key="3">
    <source>
        <dbReference type="EMBL" id="MFC3852383.1"/>
    </source>
</evidence>
<protein>
    <recommendedName>
        <fullName evidence="2">UPF0102 protein ACFOOG_06000</fullName>
    </recommendedName>
</protein>
<evidence type="ECO:0000256" key="2">
    <source>
        <dbReference type="HAMAP-Rule" id="MF_00048"/>
    </source>
</evidence>
<dbReference type="NCBIfam" id="NF009150">
    <property type="entry name" value="PRK12497.1-3"/>
    <property type="match status" value="1"/>
</dbReference>